<reference evidence="2" key="1">
    <citation type="journal article" date="2012" name="Proc. Natl. Acad. Sci. U.S.A.">
        <title>Antigenic diversity is generated by distinct evolutionary mechanisms in African trypanosome species.</title>
        <authorList>
            <person name="Jackson A.P."/>
            <person name="Berry A."/>
            <person name="Aslett M."/>
            <person name="Allison H.C."/>
            <person name="Burton P."/>
            <person name="Vavrova-Anderson J."/>
            <person name="Brown R."/>
            <person name="Browne H."/>
            <person name="Corton N."/>
            <person name="Hauser H."/>
            <person name="Gamble J."/>
            <person name="Gilderthorp R."/>
            <person name="Marcello L."/>
            <person name="McQuillan J."/>
            <person name="Otto T.D."/>
            <person name="Quail M.A."/>
            <person name="Sanders M.J."/>
            <person name="van Tonder A."/>
            <person name="Ginger M.L."/>
            <person name="Field M.C."/>
            <person name="Barry J.D."/>
            <person name="Hertz-Fowler C."/>
            <person name="Berriman M."/>
        </authorList>
    </citation>
    <scope>NUCLEOTIDE SEQUENCE</scope>
    <source>
        <strain evidence="2">Y486</strain>
    </source>
</reference>
<keyword evidence="1" id="KW-1133">Transmembrane helix</keyword>
<dbReference type="AlphaFoldDB" id="G0TSN1"/>
<sequence length="102" mass="11974">MCKYASWYCTAPTRTDALLPLEANATENFSSYTRTLVTIKIPSFLYNNLLLLLLWSFMLTVQKQHKTTRKTNSQYVHRQESKSVSKETLGMKPMKFFLFSFF</sequence>
<protein>
    <submittedName>
        <fullName evidence="2">Uncharacterized protein</fullName>
    </submittedName>
</protein>
<evidence type="ECO:0000256" key="1">
    <source>
        <dbReference type="SAM" id="Phobius"/>
    </source>
</evidence>
<gene>
    <name evidence="2" type="ORF">TVY486_0301470</name>
</gene>
<feature type="transmembrane region" description="Helical" evidence="1">
    <location>
        <begin position="44"/>
        <end position="61"/>
    </location>
</feature>
<organism evidence="2">
    <name type="scientific">Trypanosoma vivax (strain Y486)</name>
    <dbReference type="NCBI Taxonomy" id="1055687"/>
    <lineage>
        <taxon>Eukaryota</taxon>
        <taxon>Discoba</taxon>
        <taxon>Euglenozoa</taxon>
        <taxon>Kinetoplastea</taxon>
        <taxon>Metakinetoplastina</taxon>
        <taxon>Trypanosomatida</taxon>
        <taxon>Trypanosomatidae</taxon>
        <taxon>Trypanosoma</taxon>
        <taxon>Duttonella</taxon>
    </lineage>
</organism>
<keyword evidence="1" id="KW-0472">Membrane</keyword>
<name>G0TSN1_TRYVY</name>
<evidence type="ECO:0000313" key="2">
    <source>
        <dbReference type="EMBL" id="CCC46958.1"/>
    </source>
</evidence>
<proteinExistence type="predicted"/>
<dbReference type="EMBL" id="HE573019">
    <property type="protein sequence ID" value="CCC46958.1"/>
    <property type="molecule type" value="Genomic_DNA"/>
</dbReference>
<accession>G0TSN1</accession>
<keyword evidence="1" id="KW-0812">Transmembrane</keyword>